<evidence type="ECO:0000259" key="2">
    <source>
        <dbReference type="Pfam" id="PF03050"/>
    </source>
</evidence>
<dbReference type="Proteomes" id="UP000018660">
    <property type="component" value="Chromosome"/>
</dbReference>
<sequence length="484" mass="54643">MQSKVVHLEEQNALLRQRLFGRKSEQTTDPATPQLVLFNEAESVAEPVAEDVDEEAVAPTKRRGKRKPLPADLPRIEVIHELPEHELTCTCGCRKHTIGEEVSEQLEIVPMQIRVIKHIRKVYGCRGCETAPVTADKPAQLIEKSMASPSVLAMLLTTKYVDGLPLHRFEKVLSRHGIDISRQTLARWVIQCGEHLQPLLNLMRDRLLESRVIHCDETRVQVLKEPDREATSQSWMWVQTGGPPGKPVILFDYSTSRAQEVPSRLLESYCGYLMTDDYAGYNAVAVQPGIERMGCWAHARRKFVEAQKVQPKGKTGRADIALNLINKLYGIERDLKDASDEQRHQGRQQDSLPILAQLHGWLEKTQPQVTAQNALGKAVGYLASNWNKLKRYVEAGHLPIDNNPAERAIRPFVIGRKAWLFSDTPKGAVASAQIYSLVETAKANSQEPYAWLRHVLERLPHAQSVADYEALLPWNCSRELPRQA</sequence>
<dbReference type="Pfam" id="PF13007">
    <property type="entry name" value="LZ_Tnp_IS66"/>
    <property type="match status" value="1"/>
</dbReference>
<proteinExistence type="predicted"/>
<evidence type="ECO:0000259" key="3">
    <source>
        <dbReference type="Pfam" id="PF13005"/>
    </source>
</evidence>
<dbReference type="EMBL" id="CP006979">
    <property type="protein sequence ID" value="AHC85897.1"/>
    <property type="molecule type" value="Genomic_DNA"/>
</dbReference>
<accession>V9UTZ1</accession>
<feature type="domain" description="Transposase IS66 central" evidence="2">
    <location>
        <begin position="144"/>
        <end position="429"/>
    </location>
</feature>
<dbReference type="Pfam" id="PF03050">
    <property type="entry name" value="DDE_Tnp_IS66"/>
    <property type="match status" value="1"/>
</dbReference>
<dbReference type="Pfam" id="PF13817">
    <property type="entry name" value="DDE_Tnp_IS66_C"/>
    <property type="match status" value="1"/>
</dbReference>
<dbReference type="PANTHER" id="PTHR33678:SF1">
    <property type="entry name" value="BLL1576 PROTEIN"/>
    <property type="match status" value="1"/>
</dbReference>
<dbReference type="HOGENOM" id="CLU_023034_0_2_6"/>
<evidence type="ECO:0000256" key="1">
    <source>
        <dbReference type="SAM" id="MobiDB-lite"/>
    </source>
</evidence>
<feature type="domain" description="Transposase IS66 zinc-finger binding" evidence="3">
    <location>
        <begin position="87"/>
        <end position="129"/>
    </location>
</feature>
<reference evidence="6 7" key="1">
    <citation type="submission" date="2013-12" db="EMBL/GenBank/DDBJ databases">
        <title>Complete Genomes of Pseudomonas monteilii SB3078 and SB3101, two Benzene, Toluene and Ethylbenzene Degrading Bacteria used for Bioaugmentation.</title>
        <authorList>
            <person name="Dueholm M.S."/>
            <person name="Albertsen M."/>
            <person name="D'Imperio S."/>
            <person name="Tale V.P."/>
            <person name="Lewis D."/>
            <person name="Nilsen P.H."/>
            <person name="Nielsen J.L."/>
        </authorList>
    </citation>
    <scope>NUCLEOTIDE SEQUENCE [LARGE SCALE GENOMIC DNA]</scope>
    <source>
        <strain evidence="6 7">SB3101</strain>
    </source>
</reference>
<gene>
    <name evidence="6" type="ORF">X970_00255</name>
</gene>
<dbReference type="PATRIC" id="fig|1435058.3.peg.49"/>
<protein>
    <submittedName>
        <fullName evidence="6">Transposase IS66</fullName>
    </submittedName>
</protein>
<name>V9UTZ1_9PSED</name>
<evidence type="ECO:0000259" key="5">
    <source>
        <dbReference type="Pfam" id="PF13817"/>
    </source>
</evidence>
<evidence type="ECO:0000313" key="7">
    <source>
        <dbReference type="Proteomes" id="UP000018660"/>
    </source>
</evidence>
<dbReference type="InterPro" id="IPR024474">
    <property type="entry name" value="Znf_dom_IS66"/>
</dbReference>
<dbReference type="Pfam" id="PF13005">
    <property type="entry name" value="zf-IS66"/>
    <property type="match status" value="1"/>
</dbReference>
<feature type="domain" description="Transposase TnpC homeodomain" evidence="4">
    <location>
        <begin position="7"/>
        <end position="78"/>
    </location>
</feature>
<evidence type="ECO:0000313" key="6">
    <source>
        <dbReference type="EMBL" id="AHC85897.1"/>
    </source>
</evidence>
<organism evidence="6 7">
    <name type="scientific">Pseudomonas monteilii SB3101</name>
    <dbReference type="NCBI Taxonomy" id="1435058"/>
    <lineage>
        <taxon>Bacteria</taxon>
        <taxon>Pseudomonadati</taxon>
        <taxon>Pseudomonadota</taxon>
        <taxon>Gammaproteobacteria</taxon>
        <taxon>Pseudomonadales</taxon>
        <taxon>Pseudomonadaceae</taxon>
        <taxon>Pseudomonas</taxon>
    </lineage>
</organism>
<dbReference type="KEGG" id="pmot:X970_00255"/>
<dbReference type="InterPro" id="IPR052344">
    <property type="entry name" value="Transposase-related"/>
</dbReference>
<feature type="domain" description="Transposase IS66 C-terminal" evidence="5">
    <location>
        <begin position="436"/>
        <end position="474"/>
    </location>
</feature>
<dbReference type="PANTHER" id="PTHR33678">
    <property type="entry name" value="BLL1576 PROTEIN"/>
    <property type="match status" value="1"/>
</dbReference>
<dbReference type="InterPro" id="IPR004291">
    <property type="entry name" value="Transposase_IS66_central"/>
</dbReference>
<dbReference type="AlphaFoldDB" id="V9UTZ1"/>
<feature type="region of interest" description="Disordered" evidence="1">
    <location>
        <begin position="48"/>
        <end position="68"/>
    </location>
</feature>
<dbReference type="NCBIfam" id="NF033517">
    <property type="entry name" value="transpos_IS66"/>
    <property type="match status" value="1"/>
</dbReference>
<evidence type="ECO:0000259" key="4">
    <source>
        <dbReference type="Pfam" id="PF13007"/>
    </source>
</evidence>
<dbReference type="InterPro" id="IPR024463">
    <property type="entry name" value="Transposase_TnpC_homeodom"/>
</dbReference>
<dbReference type="RefSeq" id="WP_024088012.1">
    <property type="nucleotide sequence ID" value="NC_023076.1"/>
</dbReference>
<dbReference type="InterPro" id="IPR039552">
    <property type="entry name" value="IS66_C"/>
</dbReference>